<dbReference type="RefSeq" id="WP_089680670.1">
    <property type="nucleotide sequence ID" value="NZ_FNFO01000002.1"/>
</dbReference>
<sequence length="1045" mass="114365">MHSTLTLPPDVYRPQDASGAWWRYVAFSAMLLIGLIGWSPAGWAQQMTVTGQVTEDGFGIPGVNISIKGTSTGTVSDAQGNYSLSVPSGNVTLVFSFIGYTTQEVPLNGRATLDVNMAADVKQLSEIVVVGYGTQKKQDVTGAVEQVSSKDFNGGINTNPLQSIQGKVAGLNITQPSGDPTTQPTVRLRGYTSLGGGSDPLYVVDGIIGVPINSVSPSDIASIDVLKDASAAAIYGSRAANGVIIVTTKRGKEGTASVSFDNYVAVETISRRLDLLDAGSYRDQVSRILPPDEAADAFADLRKFPLDASGNGYSTDWIDQITRTAYTNNHDLAVMGGNENFSYRGSLNYINRGGIIKNTGFDRLTGRINLDQRALKDKLRVQYNLSVSNSNSKLVNNDVIGRAILYLPTLPILNPLATSETTNPYYEIAGDFDLFNPVAMQENYLRDEVFRVLIGGVNLNYEIFNGLSVGVNGAYRNESRVRSEAYDQDIKAYLGKSGGDNTPNQSDFAASRRLEQVNNYLLEVTAQYQKAFGASNSLNLLAGYSYQNNVNDGFQAGNFGYIEGLYSIFGYNNLGQGRGSYYSGRGDYTDSYKNDFKLISFFGRANLSLLDRFNVTATLRRDGSSKFGANEKWGLFPSLAGGWVLSNESFLQNSSWLNFLKLRVGWGQTGNSEGIRAYQSLLLYGPSGTYYDGNLGAFVPGYGVIQNTNPNLKWEILEQTNVGVDFTLFRGLTGTVEVYSKLTKDMLFNYNVPADGTKYFVNSILANVGKMRNRGIELSLGGDAIKGTNFTWNTRVVGTALQNEIVSLKGGDFDVGVIRYNAFGGRGLSEVYASQLREGHPFGEFYIPHFVGFNEAGEVLLEAEEAGAAPVTDRTKAKLYEAGKAIPTYTASWINTLQYKNFDLTFQLRGVFGNKILNNLRSNLTIPGSILQSNMLREVTDYPTNYSINQLSDLWLENGAFVRLDNWQLGYNVPITEGKTFTNARVYVGGNNLFIITKYTGIDPELQVRGDLENTTSQRPNSIGIDDRNIYPKTRSFQLGLNLTF</sequence>
<feature type="transmembrane region" description="Helical" evidence="12">
    <location>
        <begin position="20"/>
        <end position="38"/>
    </location>
</feature>
<keyword evidence="5" id="KW-0732">Signal</keyword>
<comment type="similarity">
    <text evidence="10 11">Belongs to the TonB-dependent receptor family.</text>
</comment>
<gene>
    <name evidence="15" type="ORF">SAMN05421823_102763</name>
</gene>
<keyword evidence="2 10" id="KW-0813">Transport</keyword>
<dbReference type="InterPro" id="IPR037066">
    <property type="entry name" value="Plug_dom_sf"/>
</dbReference>
<dbReference type="InterPro" id="IPR036942">
    <property type="entry name" value="Beta-barrel_TonB_sf"/>
</dbReference>
<evidence type="ECO:0000256" key="8">
    <source>
        <dbReference type="ARBA" id="ARBA00023170"/>
    </source>
</evidence>
<dbReference type="NCBIfam" id="TIGR04056">
    <property type="entry name" value="OMP_RagA_SusC"/>
    <property type="match status" value="1"/>
</dbReference>
<keyword evidence="8" id="KW-0675">Receptor</keyword>
<dbReference type="OrthoDB" id="9768177at2"/>
<keyword evidence="4 10" id="KW-0812">Transmembrane</keyword>
<organism evidence="15 16">
    <name type="scientific">Catalinimonas alkaloidigena</name>
    <dbReference type="NCBI Taxonomy" id="1075417"/>
    <lineage>
        <taxon>Bacteria</taxon>
        <taxon>Pseudomonadati</taxon>
        <taxon>Bacteroidota</taxon>
        <taxon>Cytophagia</taxon>
        <taxon>Cytophagales</taxon>
        <taxon>Catalimonadaceae</taxon>
        <taxon>Catalinimonas</taxon>
    </lineage>
</organism>
<dbReference type="PANTHER" id="PTHR30069">
    <property type="entry name" value="TONB-DEPENDENT OUTER MEMBRANE RECEPTOR"/>
    <property type="match status" value="1"/>
</dbReference>
<dbReference type="Pfam" id="PF00593">
    <property type="entry name" value="TonB_dep_Rec_b-barrel"/>
    <property type="match status" value="1"/>
</dbReference>
<keyword evidence="7 10" id="KW-0472">Membrane</keyword>
<dbReference type="InterPro" id="IPR000531">
    <property type="entry name" value="Beta-barrel_TonB"/>
</dbReference>
<dbReference type="SUPFAM" id="SSF56935">
    <property type="entry name" value="Porins"/>
    <property type="match status" value="1"/>
</dbReference>
<evidence type="ECO:0000256" key="4">
    <source>
        <dbReference type="ARBA" id="ARBA00022692"/>
    </source>
</evidence>
<dbReference type="PANTHER" id="PTHR30069:SF29">
    <property type="entry name" value="HEMOGLOBIN AND HEMOGLOBIN-HAPTOGLOBIN-BINDING PROTEIN 1-RELATED"/>
    <property type="match status" value="1"/>
</dbReference>
<dbReference type="Pfam" id="PF07715">
    <property type="entry name" value="Plug"/>
    <property type="match status" value="1"/>
</dbReference>
<keyword evidence="12" id="KW-1133">Transmembrane helix</keyword>
<keyword evidence="16" id="KW-1185">Reference proteome</keyword>
<feature type="domain" description="TonB-dependent receptor plug" evidence="14">
    <location>
        <begin position="136"/>
        <end position="243"/>
    </location>
</feature>
<dbReference type="InterPro" id="IPR008969">
    <property type="entry name" value="CarboxyPept-like_regulatory"/>
</dbReference>
<evidence type="ECO:0000259" key="13">
    <source>
        <dbReference type="Pfam" id="PF00593"/>
    </source>
</evidence>
<dbReference type="InterPro" id="IPR012910">
    <property type="entry name" value="Plug_dom"/>
</dbReference>
<comment type="subcellular location">
    <subcellularLocation>
        <location evidence="1 10">Cell outer membrane</location>
        <topology evidence="1 10">Multi-pass membrane protein</topology>
    </subcellularLocation>
</comment>
<dbReference type="Gene3D" id="2.40.170.20">
    <property type="entry name" value="TonB-dependent receptor, beta-barrel domain"/>
    <property type="match status" value="1"/>
</dbReference>
<evidence type="ECO:0000256" key="7">
    <source>
        <dbReference type="ARBA" id="ARBA00023136"/>
    </source>
</evidence>
<dbReference type="InterPro" id="IPR039426">
    <property type="entry name" value="TonB-dep_rcpt-like"/>
</dbReference>
<dbReference type="GO" id="GO:0009279">
    <property type="term" value="C:cell outer membrane"/>
    <property type="evidence" value="ECO:0007669"/>
    <property type="project" value="UniProtKB-SubCell"/>
</dbReference>
<protein>
    <submittedName>
        <fullName evidence="15">Iron complex outermembrane recepter protein</fullName>
    </submittedName>
</protein>
<dbReference type="Pfam" id="PF13715">
    <property type="entry name" value="CarbopepD_reg_2"/>
    <property type="match status" value="1"/>
</dbReference>
<dbReference type="InterPro" id="IPR023997">
    <property type="entry name" value="TonB-dep_OMP_SusC/RagA_CS"/>
</dbReference>
<evidence type="ECO:0000256" key="10">
    <source>
        <dbReference type="PROSITE-ProRule" id="PRU01360"/>
    </source>
</evidence>
<dbReference type="GO" id="GO:0015344">
    <property type="term" value="F:siderophore uptake transmembrane transporter activity"/>
    <property type="evidence" value="ECO:0007669"/>
    <property type="project" value="TreeGrafter"/>
</dbReference>
<dbReference type="STRING" id="1075417.SAMN05421823_102763"/>
<dbReference type="Gene3D" id="2.60.40.1120">
    <property type="entry name" value="Carboxypeptidase-like, regulatory domain"/>
    <property type="match status" value="1"/>
</dbReference>
<dbReference type="EMBL" id="FNFO01000002">
    <property type="protein sequence ID" value="SDK45128.1"/>
    <property type="molecule type" value="Genomic_DNA"/>
</dbReference>
<dbReference type="SUPFAM" id="SSF49464">
    <property type="entry name" value="Carboxypeptidase regulatory domain-like"/>
    <property type="match status" value="1"/>
</dbReference>
<dbReference type="PROSITE" id="PS52016">
    <property type="entry name" value="TONB_DEPENDENT_REC_3"/>
    <property type="match status" value="1"/>
</dbReference>
<dbReference type="AlphaFoldDB" id="A0A1G9C0F2"/>
<keyword evidence="3 10" id="KW-1134">Transmembrane beta strand</keyword>
<evidence type="ECO:0000256" key="5">
    <source>
        <dbReference type="ARBA" id="ARBA00022729"/>
    </source>
</evidence>
<accession>A0A1G9C0F2</accession>
<keyword evidence="6 11" id="KW-0798">TonB box</keyword>
<dbReference type="GO" id="GO:0044718">
    <property type="term" value="P:siderophore transmembrane transport"/>
    <property type="evidence" value="ECO:0007669"/>
    <property type="project" value="TreeGrafter"/>
</dbReference>
<evidence type="ECO:0000256" key="1">
    <source>
        <dbReference type="ARBA" id="ARBA00004571"/>
    </source>
</evidence>
<dbReference type="InterPro" id="IPR023996">
    <property type="entry name" value="TonB-dep_OMP_SusC/RagA"/>
</dbReference>
<evidence type="ECO:0000313" key="16">
    <source>
        <dbReference type="Proteomes" id="UP000198510"/>
    </source>
</evidence>
<evidence type="ECO:0000256" key="2">
    <source>
        <dbReference type="ARBA" id="ARBA00022448"/>
    </source>
</evidence>
<evidence type="ECO:0000313" key="15">
    <source>
        <dbReference type="EMBL" id="SDK45128.1"/>
    </source>
</evidence>
<dbReference type="Gene3D" id="2.170.130.10">
    <property type="entry name" value="TonB-dependent receptor, plug domain"/>
    <property type="match status" value="1"/>
</dbReference>
<proteinExistence type="inferred from homology"/>
<evidence type="ECO:0000256" key="12">
    <source>
        <dbReference type="SAM" id="Phobius"/>
    </source>
</evidence>
<name>A0A1G9C0F2_9BACT</name>
<dbReference type="NCBIfam" id="TIGR04057">
    <property type="entry name" value="SusC_RagA_signa"/>
    <property type="match status" value="1"/>
</dbReference>
<keyword evidence="9 10" id="KW-0998">Cell outer membrane</keyword>
<evidence type="ECO:0000256" key="9">
    <source>
        <dbReference type="ARBA" id="ARBA00023237"/>
    </source>
</evidence>
<feature type="domain" description="TonB-dependent receptor-like beta-barrel" evidence="13">
    <location>
        <begin position="456"/>
        <end position="993"/>
    </location>
</feature>
<dbReference type="Proteomes" id="UP000198510">
    <property type="component" value="Unassembled WGS sequence"/>
</dbReference>
<evidence type="ECO:0000259" key="14">
    <source>
        <dbReference type="Pfam" id="PF07715"/>
    </source>
</evidence>
<evidence type="ECO:0000256" key="3">
    <source>
        <dbReference type="ARBA" id="ARBA00022452"/>
    </source>
</evidence>
<reference evidence="15 16" key="1">
    <citation type="submission" date="2016-10" db="EMBL/GenBank/DDBJ databases">
        <authorList>
            <person name="de Groot N.N."/>
        </authorList>
    </citation>
    <scope>NUCLEOTIDE SEQUENCE [LARGE SCALE GENOMIC DNA]</scope>
    <source>
        <strain evidence="15 16">DSM 25186</strain>
    </source>
</reference>
<evidence type="ECO:0000256" key="11">
    <source>
        <dbReference type="RuleBase" id="RU003357"/>
    </source>
</evidence>
<evidence type="ECO:0000256" key="6">
    <source>
        <dbReference type="ARBA" id="ARBA00023077"/>
    </source>
</evidence>